<proteinExistence type="predicted"/>
<protein>
    <recommendedName>
        <fullName evidence="4">Lipoprotein</fullName>
    </recommendedName>
</protein>
<evidence type="ECO:0008006" key="4">
    <source>
        <dbReference type="Google" id="ProtNLM"/>
    </source>
</evidence>
<dbReference type="AlphaFoldDB" id="A0A1E5NIN2"/>
<comment type="caution">
    <text evidence="2">The sequence shown here is derived from an EMBL/GenBank/DDBJ whole genome shotgun (WGS) entry which is preliminary data.</text>
</comment>
<evidence type="ECO:0000313" key="2">
    <source>
        <dbReference type="EMBL" id="OEJ16059.1"/>
    </source>
</evidence>
<reference evidence="2 3" key="1">
    <citation type="submission" date="2016-08" db="EMBL/GenBank/DDBJ databases">
        <title>Characterization and recognition of Brachyspira hampsonii sp. nov., a novel intestinal spirochete that is pathogenic to pigs.</title>
        <authorList>
            <person name="Mirajkar N."/>
            <person name="La T."/>
            <person name="Phillips N."/>
            <person name="Hampson D."/>
            <person name="Gebhart C."/>
        </authorList>
    </citation>
    <scope>NUCLEOTIDE SEQUENCE [LARGE SCALE GENOMIC DNA]</scope>
    <source>
        <strain evidence="2 3">P280/1</strain>
    </source>
</reference>
<feature type="signal peptide" evidence="1">
    <location>
        <begin position="1"/>
        <end position="18"/>
    </location>
</feature>
<evidence type="ECO:0000256" key="1">
    <source>
        <dbReference type="SAM" id="SignalP"/>
    </source>
</evidence>
<dbReference type="PROSITE" id="PS51257">
    <property type="entry name" value="PROKAR_LIPOPROTEIN"/>
    <property type="match status" value="1"/>
</dbReference>
<dbReference type="Proteomes" id="UP000095247">
    <property type="component" value="Unassembled WGS sequence"/>
</dbReference>
<dbReference type="RefSeq" id="WP_069725520.1">
    <property type="nucleotide sequence ID" value="NZ_MDCO01000001.1"/>
</dbReference>
<name>A0A1E5NIN2_9SPIR</name>
<sequence length="310" mass="34509">MKKLLLTLMILLSLFAVGCGNKSTNPNTTNNNTVHSQSFTGNFTFGTFGNASALSINEDGSIYMNMDNLLLTIKKEMVTKISDSQYTIKGQMPTIKYDNTSSAAAKSVMFAQSASDMNTVDVSLNLSGGSLSLSGQVNSDNVNANLTEVSGYIPSDYAGIYYLEGTPNTEIEIKSDGYVSLKRIQNGNTSLEQNYTDKLIKLYENEYLLNEGSLENNSLSSGQMTTSDAESILVAETLKYYNIYTKSTLKFENNIITMETKRLNIDYKDYNTINNYIQEIIKDISYTNQIDYSLITVKFENPESLKFIKK</sequence>
<evidence type="ECO:0000313" key="3">
    <source>
        <dbReference type="Proteomes" id="UP000095247"/>
    </source>
</evidence>
<feature type="chain" id="PRO_5009182390" description="Lipoprotein" evidence="1">
    <location>
        <begin position="19"/>
        <end position="310"/>
    </location>
</feature>
<accession>A0A1E5NIN2</accession>
<keyword evidence="1" id="KW-0732">Signal</keyword>
<gene>
    <name evidence="2" type="ORF">BFL38_11425</name>
</gene>
<dbReference type="EMBL" id="MDCO01000001">
    <property type="protein sequence ID" value="OEJ16059.1"/>
    <property type="molecule type" value="Genomic_DNA"/>
</dbReference>
<organism evidence="2 3">
    <name type="scientific">Brachyspira hampsonii</name>
    <dbReference type="NCBI Taxonomy" id="1287055"/>
    <lineage>
        <taxon>Bacteria</taxon>
        <taxon>Pseudomonadati</taxon>
        <taxon>Spirochaetota</taxon>
        <taxon>Spirochaetia</taxon>
        <taxon>Brachyspirales</taxon>
        <taxon>Brachyspiraceae</taxon>
        <taxon>Brachyspira</taxon>
    </lineage>
</organism>